<dbReference type="Proteomes" id="UP001164746">
    <property type="component" value="Chromosome 15"/>
</dbReference>
<name>A0ABY7G4K2_MYAAR</name>
<evidence type="ECO:0000256" key="9">
    <source>
        <dbReference type="SAM" id="Phobius"/>
    </source>
</evidence>
<reference evidence="11" key="1">
    <citation type="submission" date="2022-11" db="EMBL/GenBank/DDBJ databases">
        <title>Centuries of genome instability and evolution in soft-shell clam transmissible cancer (bioRxiv).</title>
        <authorList>
            <person name="Hart S.F.M."/>
            <person name="Yonemitsu M.A."/>
            <person name="Giersch R.M."/>
            <person name="Beal B.F."/>
            <person name="Arriagada G."/>
            <person name="Davis B.W."/>
            <person name="Ostrander E.A."/>
            <person name="Goff S.P."/>
            <person name="Metzger M.J."/>
        </authorList>
    </citation>
    <scope>NUCLEOTIDE SEQUENCE</scope>
    <source>
        <strain evidence="11">MELC-2E11</strain>
        <tissue evidence="11">Siphon/mantle</tissue>
    </source>
</reference>
<dbReference type="PANTHER" id="PTHR45695">
    <property type="entry name" value="LEUCOKININ RECEPTOR-RELATED"/>
    <property type="match status" value="1"/>
</dbReference>
<dbReference type="PROSITE" id="PS00237">
    <property type="entry name" value="G_PROTEIN_RECEP_F1_1"/>
    <property type="match status" value="1"/>
</dbReference>
<keyword evidence="7 8" id="KW-0807">Transducer</keyword>
<feature type="transmembrane region" description="Helical" evidence="9">
    <location>
        <begin position="85"/>
        <end position="103"/>
    </location>
</feature>
<dbReference type="SUPFAM" id="SSF81321">
    <property type="entry name" value="Family A G protein-coupled receptor-like"/>
    <property type="match status" value="1"/>
</dbReference>
<evidence type="ECO:0000256" key="5">
    <source>
        <dbReference type="ARBA" id="ARBA00023136"/>
    </source>
</evidence>
<comment type="subcellular location">
    <subcellularLocation>
        <location evidence="1">Membrane</location>
        <topology evidence="1">Multi-pass membrane protein</topology>
    </subcellularLocation>
</comment>
<dbReference type="InterPro" id="IPR000276">
    <property type="entry name" value="GPCR_Rhodpsn"/>
</dbReference>
<feature type="transmembrane region" description="Helical" evidence="9">
    <location>
        <begin position="278"/>
        <end position="296"/>
    </location>
</feature>
<protein>
    <submittedName>
        <fullName evidence="11">OX2R-like protein</fullName>
    </submittedName>
</protein>
<evidence type="ECO:0000256" key="1">
    <source>
        <dbReference type="ARBA" id="ARBA00004141"/>
    </source>
</evidence>
<dbReference type="EMBL" id="CP111026">
    <property type="protein sequence ID" value="WAR28454.1"/>
    <property type="molecule type" value="Genomic_DNA"/>
</dbReference>
<keyword evidence="6 8" id="KW-0675">Receptor</keyword>
<proteinExistence type="inferred from homology"/>
<evidence type="ECO:0000256" key="3">
    <source>
        <dbReference type="ARBA" id="ARBA00022989"/>
    </source>
</evidence>
<dbReference type="Pfam" id="PF00001">
    <property type="entry name" value="7tm_1"/>
    <property type="match status" value="1"/>
</dbReference>
<feature type="transmembrane region" description="Helical" evidence="9">
    <location>
        <begin position="210"/>
        <end position="241"/>
    </location>
</feature>
<evidence type="ECO:0000256" key="4">
    <source>
        <dbReference type="ARBA" id="ARBA00023040"/>
    </source>
</evidence>
<keyword evidence="5 9" id="KW-0472">Membrane</keyword>
<dbReference type="PRINTS" id="PR00237">
    <property type="entry name" value="GPCRRHODOPSN"/>
</dbReference>
<feature type="transmembrane region" description="Helical" evidence="9">
    <location>
        <begin position="49"/>
        <end position="73"/>
    </location>
</feature>
<dbReference type="PRINTS" id="PR01064">
    <property type="entry name" value="OREXINR"/>
</dbReference>
<dbReference type="InterPro" id="IPR000204">
    <property type="entry name" value="Orexin_rcpt"/>
</dbReference>
<dbReference type="Gene3D" id="1.20.1070.10">
    <property type="entry name" value="Rhodopsin 7-helix transmembrane proteins"/>
    <property type="match status" value="1"/>
</dbReference>
<keyword evidence="2 8" id="KW-0812">Transmembrane</keyword>
<keyword evidence="4 8" id="KW-0297">G-protein coupled receptor</keyword>
<evidence type="ECO:0000256" key="7">
    <source>
        <dbReference type="ARBA" id="ARBA00023224"/>
    </source>
</evidence>
<evidence type="ECO:0000313" key="12">
    <source>
        <dbReference type="Proteomes" id="UP001164746"/>
    </source>
</evidence>
<keyword evidence="12" id="KW-1185">Reference proteome</keyword>
<gene>
    <name evidence="11" type="ORF">MAR_014158</name>
</gene>
<evidence type="ECO:0000259" key="10">
    <source>
        <dbReference type="PROSITE" id="PS50262"/>
    </source>
</evidence>
<evidence type="ECO:0000313" key="11">
    <source>
        <dbReference type="EMBL" id="WAR28454.1"/>
    </source>
</evidence>
<dbReference type="PROSITE" id="PS50262">
    <property type="entry name" value="G_PROTEIN_RECEP_F1_2"/>
    <property type="match status" value="1"/>
</dbReference>
<evidence type="ECO:0000256" key="8">
    <source>
        <dbReference type="RuleBase" id="RU000688"/>
    </source>
</evidence>
<evidence type="ECO:0000256" key="6">
    <source>
        <dbReference type="ARBA" id="ARBA00023170"/>
    </source>
</evidence>
<feature type="transmembrane region" description="Helical" evidence="9">
    <location>
        <begin position="316"/>
        <end position="336"/>
    </location>
</feature>
<comment type="similarity">
    <text evidence="8">Belongs to the G-protein coupled receptor 1 family.</text>
</comment>
<dbReference type="InterPro" id="IPR017452">
    <property type="entry name" value="GPCR_Rhodpsn_7TM"/>
</dbReference>
<keyword evidence="3 9" id="KW-1133">Transmembrane helix</keyword>
<feature type="transmembrane region" description="Helical" evidence="9">
    <location>
        <begin position="165"/>
        <end position="190"/>
    </location>
</feature>
<evidence type="ECO:0000256" key="2">
    <source>
        <dbReference type="ARBA" id="ARBA00022692"/>
    </source>
</evidence>
<accession>A0ABY7G4K2</accession>
<organism evidence="11 12">
    <name type="scientific">Mya arenaria</name>
    <name type="common">Soft-shell clam</name>
    <dbReference type="NCBI Taxonomy" id="6604"/>
    <lineage>
        <taxon>Eukaryota</taxon>
        <taxon>Metazoa</taxon>
        <taxon>Spiralia</taxon>
        <taxon>Lophotrochozoa</taxon>
        <taxon>Mollusca</taxon>
        <taxon>Bivalvia</taxon>
        <taxon>Autobranchia</taxon>
        <taxon>Heteroconchia</taxon>
        <taxon>Euheterodonta</taxon>
        <taxon>Imparidentia</taxon>
        <taxon>Neoheterodontei</taxon>
        <taxon>Myida</taxon>
        <taxon>Myoidea</taxon>
        <taxon>Myidae</taxon>
        <taxon>Mya</taxon>
    </lineage>
</organism>
<sequence>MHNARNTSVDFQKVFTQNATKNSKHLVCLSRNSSLENIFECFIPEPEEWVLVAAYVLTFVVGVLGNILVCFAVCRNKEMRTVTNIFMVNLAVADLNVILVLLPSSLLVDVTETWLLGKAMCKISIALGTTCIAVSILTLCAISLERWYAICRPLSFHSNIKRARITIAAIWAVSIGVALPELLASTLIPYRPDTVFRTMCYPALWKRRTVANFQICLMMFFYFLPLCLIACLYTHIAVVLWRKRVPGTSEMRSNFRSAQISKRASTDSDNRVSSRRKAVKMLVVIVVVFAMCFLPNHTLNILRYLEQLKKVPNLRMFALIAHWCTFFNSCINPIIYNFMSGNITTNVTV</sequence>
<dbReference type="PANTHER" id="PTHR45695:SF15">
    <property type="entry name" value="OPSIN RH2"/>
    <property type="match status" value="1"/>
</dbReference>
<feature type="domain" description="G-protein coupled receptors family 1 profile" evidence="10">
    <location>
        <begin position="65"/>
        <end position="336"/>
    </location>
</feature>
<feature type="transmembrane region" description="Helical" evidence="9">
    <location>
        <begin position="123"/>
        <end position="144"/>
    </location>
</feature>